<reference evidence="5" key="1">
    <citation type="submission" date="2019-10" db="EMBL/GenBank/DDBJ databases">
        <authorList>
            <consortium name="DOE Joint Genome Institute"/>
            <person name="Kuo A."/>
            <person name="Miyauchi S."/>
            <person name="Kiss E."/>
            <person name="Drula E."/>
            <person name="Kohler A."/>
            <person name="Sanchez-Garcia M."/>
            <person name="Andreopoulos B."/>
            <person name="Barry K.W."/>
            <person name="Bonito G."/>
            <person name="Buee M."/>
            <person name="Carver A."/>
            <person name="Chen C."/>
            <person name="Cichocki N."/>
            <person name="Clum A."/>
            <person name="Culley D."/>
            <person name="Crous P.W."/>
            <person name="Fauchery L."/>
            <person name="Girlanda M."/>
            <person name="Hayes R."/>
            <person name="Keri Z."/>
            <person name="LaButti K."/>
            <person name="Lipzen A."/>
            <person name="Lombard V."/>
            <person name="Magnuson J."/>
            <person name="Maillard F."/>
            <person name="Morin E."/>
            <person name="Murat C."/>
            <person name="Nolan M."/>
            <person name="Ohm R."/>
            <person name="Pangilinan J."/>
            <person name="Pereira M."/>
            <person name="Perotto S."/>
            <person name="Peter M."/>
            <person name="Riley R."/>
            <person name="Sitrit Y."/>
            <person name="Stielow B."/>
            <person name="Szollosi G."/>
            <person name="Zifcakova L."/>
            <person name="Stursova M."/>
            <person name="Spatafora J.W."/>
            <person name="Tedersoo L."/>
            <person name="Vaario L.-M."/>
            <person name="Yamada A."/>
            <person name="Yan M."/>
            <person name="Wang P."/>
            <person name="Xu J."/>
            <person name="Bruns T."/>
            <person name="Baldrian P."/>
            <person name="Vilgalys R."/>
            <person name="Henrissat B."/>
            <person name="Grigoriev I.V."/>
            <person name="Hibbett D."/>
            <person name="Nagy L.G."/>
            <person name="Martin F.M."/>
        </authorList>
    </citation>
    <scope>NUCLEOTIDE SEQUENCE</scope>
    <source>
        <strain evidence="5">Prilba</strain>
    </source>
</reference>
<evidence type="ECO:0000259" key="4">
    <source>
        <dbReference type="Pfam" id="PF24883"/>
    </source>
</evidence>
<feature type="repeat" description="ANK" evidence="2">
    <location>
        <begin position="642"/>
        <end position="674"/>
    </location>
</feature>
<proteinExistence type="predicted"/>
<dbReference type="Pfam" id="PF00023">
    <property type="entry name" value="Ank"/>
    <property type="match status" value="1"/>
</dbReference>
<gene>
    <name evidence="5" type="ORF">DFH94DRAFT_847987</name>
</gene>
<dbReference type="OrthoDB" id="194358at2759"/>
<dbReference type="Proteomes" id="UP000759537">
    <property type="component" value="Unassembled WGS sequence"/>
</dbReference>
<evidence type="ECO:0000256" key="1">
    <source>
        <dbReference type="ARBA" id="ARBA00022737"/>
    </source>
</evidence>
<evidence type="ECO:0000313" key="6">
    <source>
        <dbReference type="Proteomes" id="UP000759537"/>
    </source>
</evidence>
<evidence type="ECO:0000259" key="3">
    <source>
        <dbReference type="Pfam" id="PF17109"/>
    </source>
</evidence>
<evidence type="ECO:0008006" key="7">
    <source>
        <dbReference type="Google" id="ProtNLM"/>
    </source>
</evidence>
<dbReference type="InterPro" id="IPR002110">
    <property type="entry name" value="Ankyrin_rpt"/>
</dbReference>
<dbReference type="Gene3D" id="1.25.40.20">
    <property type="entry name" value="Ankyrin repeat-containing domain"/>
    <property type="match status" value="2"/>
</dbReference>
<dbReference type="InterPro" id="IPR036770">
    <property type="entry name" value="Ankyrin_rpt-contain_sf"/>
</dbReference>
<dbReference type="EMBL" id="WHVB01000031">
    <property type="protein sequence ID" value="KAF8468611.1"/>
    <property type="molecule type" value="Genomic_DNA"/>
</dbReference>
<dbReference type="AlphaFoldDB" id="A0A9P5MQU0"/>
<feature type="domain" description="Nephrocystin 3-like N-terminal" evidence="4">
    <location>
        <begin position="284"/>
        <end position="456"/>
    </location>
</feature>
<dbReference type="SUPFAM" id="SSF48403">
    <property type="entry name" value="Ankyrin repeat"/>
    <property type="match status" value="1"/>
</dbReference>
<dbReference type="SUPFAM" id="SSF52540">
    <property type="entry name" value="P-loop containing nucleoside triphosphate hydrolases"/>
    <property type="match status" value="1"/>
</dbReference>
<dbReference type="PROSITE" id="PS50297">
    <property type="entry name" value="ANK_REP_REGION"/>
    <property type="match status" value="3"/>
</dbReference>
<keyword evidence="2" id="KW-0040">ANK repeat</keyword>
<dbReference type="PROSITE" id="PS50088">
    <property type="entry name" value="ANK_REPEAT"/>
    <property type="match status" value="3"/>
</dbReference>
<evidence type="ECO:0000256" key="2">
    <source>
        <dbReference type="PROSITE-ProRule" id="PRU00023"/>
    </source>
</evidence>
<feature type="domain" description="Fungal STAND N-terminal Goodbye" evidence="3">
    <location>
        <begin position="14"/>
        <end position="138"/>
    </location>
</feature>
<dbReference type="Gene3D" id="3.40.50.300">
    <property type="entry name" value="P-loop containing nucleotide triphosphate hydrolases"/>
    <property type="match status" value="1"/>
</dbReference>
<protein>
    <recommendedName>
        <fullName evidence="7">NACHT domain-containing protein</fullName>
    </recommendedName>
</protein>
<feature type="repeat" description="ANK" evidence="2">
    <location>
        <begin position="609"/>
        <end position="641"/>
    </location>
</feature>
<dbReference type="Pfam" id="PF12796">
    <property type="entry name" value="Ank_2"/>
    <property type="match status" value="1"/>
</dbReference>
<keyword evidence="6" id="KW-1185">Reference proteome</keyword>
<dbReference type="PANTHER" id="PTHR10039">
    <property type="entry name" value="AMELOGENIN"/>
    <property type="match status" value="1"/>
</dbReference>
<dbReference type="Pfam" id="PF24883">
    <property type="entry name" value="NPHP3_N"/>
    <property type="match status" value="1"/>
</dbReference>
<sequence>MSDHLGSSHFRVLFEAALQDYEKQTGITLAKHPFAKQLQDCCSVESITNLLHEQAQAFSEFRGSDKIAKSFKYSVSILYTLSNIADLGRSINLPFPPANAIYTGLAIVLSAVKDVGSGYDALADSLESIENFLKRLELFTKIPPTAAMTEILVKILVELLSILALVTKQIKQGRGKKFVKNLFGQNDIEAVLQRLDRLTQDEARMAAVQTLEIVYGLFQNMKEVMNNGEASIGHFRDVLEIMQEITSDMNKSKRDKMQKHLQRWLSPPDPWKNHNIACESHHLGTATWFIQGNTFSEWKASDLGSLLWIHGKPGAGKSVLGSTIIQDIDAMRKAGLASLGFFYCDFREDEKKSLRGLLSSLLVQLCHQVDSYHEVLSKFYTEYANGSRDPGNDALAGCLKDLLKLPGQAPVYLIVDALDECPNASTIPSPRAKVLNFMEELIKPQFPNLRICLTSRLETDIKVVLDPLVLRSVSLHDERGQKEDINEYIKSVVSTHPENQRWKSEDKQLVTEVLTNKANGIRSVDTITSGVSSGTCGSFSHASRVPRRCVSPEQPRVDPITSGVTKWKYGSHSHADVAAQDRDGSTALHLALKWGRAAVAGMLLERGADASTPLHLASLQGHTDVVRMLLERNADAQAQNEHGSTPLDLALQGRHAKVVGILREHGVDPTAQDQQG</sequence>
<evidence type="ECO:0000313" key="5">
    <source>
        <dbReference type="EMBL" id="KAF8468611.1"/>
    </source>
</evidence>
<name>A0A9P5MQU0_9AGAM</name>
<reference evidence="5" key="2">
    <citation type="journal article" date="2020" name="Nat. Commun.">
        <title>Large-scale genome sequencing of mycorrhizal fungi provides insights into the early evolution of symbiotic traits.</title>
        <authorList>
            <person name="Miyauchi S."/>
            <person name="Kiss E."/>
            <person name="Kuo A."/>
            <person name="Drula E."/>
            <person name="Kohler A."/>
            <person name="Sanchez-Garcia M."/>
            <person name="Morin E."/>
            <person name="Andreopoulos B."/>
            <person name="Barry K.W."/>
            <person name="Bonito G."/>
            <person name="Buee M."/>
            <person name="Carver A."/>
            <person name="Chen C."/>
            <person name="Cichocki N."/>
            <person name="Clum A."/>
            <person name="Culley D."/>
            <person name="Crous P.W."/>
            <person name="Fauchery L."/>
            <person name="Girlanda M."/>
            <person name="Hayes R.D."/>
            <person name="Keri Z."/>
            <person name="LaButti K."/>
            <person name="Lipzen A."/>
            <person name="Lombard V."/>
            <person name="Magnuson J."/>
            <person name="Maillard F."/>
            <person name="Murat C."/>
            <person name="Nolan M."/>
            <person name="Ohm R.A."/>
            <person name="Pangilinan J."/>
            <person name="Pereira M.F."/>
            <person name="Perotto S."/>
            <person name="Peter M."/>
            <person name="Pfister S."/>
            <person name="Riley R."/>
            <person name="Sitrit Y."/>
            <person name="Stielow J.B."/>
            <person name="Szollosi G."/>
            <person name="Zifcakova L."/>
            <person name="Stursova M."/>
            <person name="Spatafora J.W."/>
            <person name="Tedersoo L."/>
            <person name="Vaario L.M."/>
            <person name="Yamada A."/>
            <person name="Yan M."/>
            <person name="Wang P."/>
            <person name="Xu J."/>
            <person name="Bruns T."/>
            <person name="Baldrian P."/>
            <person name="Vilgalys R."/>
            <person name="Dunand C."/>
            <person name="Henrissat B."/>
            <person name="Grigoriev I.V."/>
            <person name="Hibbett D."/>
            <person name="Nagy L.G."/>
            <person name="Martin F.M."/>
        </authorList>
    </citation>
    <scope>NUCLEOTIDE SEQUENCE</scope>
    <source>
        <strain evidence="5">Prilba</strain>
    </source>
</reference>
<dbReference type="SMART" id="SM00248">
    <property type="entry name" value="ANK"/>
    <property type="match status" value="3"/>
</dbReference>
<comment type="caution">
    <text evidence="5">The sequence shown here is derived from an EMBL/GenBank/DDBJ whole genome shotgun (WGS) entry which is preliminary data.</text>
</comment>
<organism evidence="5 6">
    <name type="scientific">Russula ochroleuca</name>
    <dbReference type="NCBI Taxonomy" id="152965"/>
    <lineage>
        <taxon>Eukaryota</taxon>
        <taxon>Fungi</taxon>
        <taxon>Dikarya</taxon>
        <taxon>Basidiomycota</taxon>
        <taxon>Agaricomycotina</taxon>
        <taxon>Agaricomycetes</taxon>
        <taxon>Russulales</taxon>
        <taxon>Russulaceae</taxon>
        <taxon>Russula</taxon>
    </lineage>
</organism>
<dbReference type="PANTHER" id="PTHR10039:SF16">
    <property type="entry name" value="GPI INOSITOL-DEACYLASE"/>
    <property type="match status" value="1"/>
</dbReference>
<dbReference type="InterPro" id="IPR031350">
    <property type="entry name" value="Goodbye_dom"/>
</dbReference>
<dbReference type="InterPro" id="IPR027417">
    <property type="entry name" value="P-loop_NTPase"/>
</dbReference>
<dbReference type="InterPro" id="IPR056884">
    <property type="entry name" value="NPHP3-like_N"/>
</dbReference>
<accession>A0A9P5MQU0</accession>
<dbReference type="Pfam" id="PF17109">
    <property type="entry name" value="Goodbye"/>
    <property type="match status" value="1"/>
</dbReference>
<feature type="repeat" description="ANK" evidence="2">
    <location>
        <begin position="583"/>
        <end position="611"/>
    </location>
</feature>
<keyword evidence="1" id="KW-0677">Repeat</keyword>